<evidence type="ECO:0000313" key="1">
    <source>
        <dbReference type="EMBL" id="MFD1874978.1"/>
    </source>
</evidence>
<gene>
    <name evidence="1" type="ORF">ACFSDX_21270</name>
</gene>
<name>A0ABW4QZE8_9BACT</name>
<sequence length="157" mass="16819">MNTTSPRSIIISDTSCLILLTKIGYLKLLPELFGQCLITPTVAAEFGQPLPTWLAVRAPLGAVPAELLTRQHDAGERSAIALALELPGSVLILDDAPARQLAQYLQLPFTGTLGVLALAKARGLLPQLRPIVEQLRTIGGMWLSDAVAERVCREAGE</sequence>
<dbReference type="EMBL" id="JBHUFD010000018">
    <property type="protein sequence ID" value="MFD1874978.1"/>
    <property type="molecule type" value="Genomic_DNA"/>
</dbReference>
<comment type="caution">
    <text evidence="1">The sequence shown here is derived from an EMBL/GenBank/DDBJ whole genome shotgun (WGS) entry which is preliminary data.</text>
</comment>
<keyword evidence="2" id="KW-1185">Reference proteome</keyword>
<dbReference type="InterPro" id="IPR021799">
    <property type="entry name" value="PIN-like_prokaryotic"/>
</dbReference>
<protein>
    <submittedName>
        <fullName evidence="1">DUF3368 domain-containing protein</fullName>
    </submittedName>
</protein>
<dbReference type="PANTHER" id="PTHR39550:SF1">
    <property type="entry name" value="SLL0658 PROTEIN"/>
    <property type="match status" value="1"/>
</dbReference>
<dbReference type="PANTHER" id="PTHR39550">
    <property type="entry name" value="SLL0658 PROTEIN"/>
    <property type="match status" value="1"/>
</dbReference>
<dbReference type="Pfam" id="PF11848">
    <property type="entry name" value="DUF3368"/>
    <property type="match status" value="1"/>
</dbReference>
<reference evidence="2" key="1">
    <citation type="journal article" date="2019" name="Int. J. Syst. Evol. Microbiol.">
        <title>The Global Catalogue of Microorganisms (GCM) 10K type strain sequencing project: providing services to taxonomists for standard genome sequencing and annotation.</title>
        <authorList>
            <consortium name="The Broad Institute Genomics Platform"/>
            <consortium name="The Broad Institute Genome Sequencing Center for Infectious Disease"/>
            <person name="Wu L."/>
            <person name="Ma J."/>
        </authorList>
    </citation>
    <scope>NUCLEOTIDE SEQUENCE [LARGE SCALE GENOMIC DNA]</scope>
    <source>
        <strain evidence="2">CGMCC 1.15795</strain>
    </source>
</reference>
<dbReference type="Proteomes" id="UP001597197">
    <property type="component" value="Unassembled WGS sequence"/>
</dbReference>
<evidence type="ECO:0000313" key="2">
    <source>
        <dbReference type="Proteomes" id="UP001597197"/>
    </source>
</evidence>
<proteinExistence type="predicted"/>
<organism evidence="1 2">
    <name type="scientific">Hymenobacter bucti</name>
    <dbReference type="NCBI Taxonomy" id="1844114"/>
    <lineage>
        <taxon>Bacteria</taxon>
        <taxon>Pseudomonadati</taxon>
        <taxon>Bacteroidota</taxon>
        <taxon>Cytophagia</taxon>
        <taxon>Cytophagales</taxon>
        <taxon>Hymenobacteraceae</taxon>
        <taxon>Hymenobacter</taxon>
    </lineage>
</organism>
<accession>A0ABW4QZE8</accession>
<dbReference type="RefSeq" id="WP_382317238.1">
    <property type="nucleotide sequence ID" value="NZ_JBHUFD010000018.1"/>
</dbReference>